<dbReference type="EMBL" id="HBHK01002544">
    <property type="protein sequence ID" value="CAD9665803.1"/>
    <property type="molecule type" value="Transcribed_RNA"/>
</dbReference>
<dbReference type="InterPro" id="IPR052240">
    <property type="entry name" value="SAP_domain_ribonucleoprotein"/>
</dbReference>
<dbReference type="GO" id="GO:0005634">
    <property type="term" value="C:nucleus"/>
    <property type="evidence" value="ECO:0007669"/>
    <property type="project" value="TreeGrafter"/>
</dbReference>
<dbReference type="InterPro" id="IPR010666">
    <property type="entry name" value="Znf_GRF"/>
</dbReference>
<evidence type="ECO:0000313" key="10">
    <source>
        <dbReference type="EMBL" id="CAD9665803.1"/>
    </source>
</evidence>
<evidence type="ECO:0000256" key="7">
    <source>
        <dbReference type="SAM" id="MobiDB-lite"/>
    </source>
</evidence>
<dbReference type="GO" id="GO:0008270">
    <property type="term" value="F:zinc ion binding"/>
    <property type="evidence" value="ECO:0007669"/>
    <property type="project" value="UniProtKB-KW"/>
</dbReference>
<name>A0A7S2RAZ2_9STRA</name>
<keyword evidence="2" id="KW-0479">Metal-binding</keyword>
<feature type="domain" description="SAP" evidence="8">
    <location>
        <begin position="46"/>
        <end position="80"/>
    </location>
</feature>
<dbReference type="GO" id="GO:0016973">
    <property type="term" value="P:poly(A)+ mRNA export from nucleus"/>
    <property type="evidence" value="ECO:0007669"/>
    <property type="project" value="TreeGrafter"/>
</dbReference>
<dbReference type="Gene3D" id="1.10.720.30">
    <property type="entry name" value="SAP domain"/>
    <property type="match status" value="3"/>
</dbReference>
<evidence type="ECO:0000256" key="2">
    <source>
        <dbReference type="ARBA" id="ARBA00022723"/>
    </source>
</evidence>
<dbReference type="PANTHER" id="PTHR46551:SF1">
    <property type="entry name" value="SAP DOMAIN-CONTAINING RIBONUCLEOPROTEIN"/>
    <property type="match status" value="1"/>
</dbReference>
<dbReference type="PROSITE" id="PS51999">
    <property type="entry name" value="ZF_GRF"/>
    <property type="match status" value="2"/>
</dbReference>
<keyword evidence="1" id="KW-0597">Phosphoprotein</keyword>
<dbReference type="PANTHER" id="PTHR46551">
    <property type="entry name" value="SAP DOMAIN-CONTAINING RIBONUCLEOPROTEIN"/>
    <property type="match status" value="1"/>
</dbReference>
<evidence type="ECO:0000259" key="9">
    <source>
        <dbReference type="PROSITE" id="PS51999"/>
    </source>
</evidence>
<feature type="region of interest" description="Disordered" evidence="7">
    <location>
        <begin position="138"/>
        <end position="164"/>
    </location>
</feature>
<dbReference type="SUPFAM" id="SSF68906">
    <property type="entry name" value="SAP domain"/>
    <property type="match status" value="3"/>
</dbReference>
<dbReference type="Pfam" id="PF02037">
    <property type="entry name" value="SAP"/>
    <property type="match status" value="3"/>
</dbReference>
<sequence length="294" mass="32921">MTTRYENLSLSELKQRCAEFGLDAKGKKAELLSRVYEFVGGKRTVFSDMNITELKQRCREFGLPVGGNKGDLVKRIEDLVATTEKTQGKKPQKEGFENLSLAELKVRCRELDLAVSGTKMDLIPRIERHLNTLGAASKPVPAKKEKKRAVVFSPSPQKKKAKKESGVAEESEVCCPEHSQPCRVFTVKKEGPNQGRAFYKCSLPPTAQCKFFAWADENNNKKPGNSNKSNVKHESKSTVTCKEHGHPCRIFKVKKEGPNQGREFYSCSLAPGNGKCKFFKWVEVESAGAHFYDL</sequence>
<gene>
    <name evidence="10" type="ORF">QSP1433_LOCUS1491</name>
</gene>
<evidence type="ECO:0000256" key="1">
    <source>
        <dbReference type="ARBA" id="ARBA00022553"/>
    </source>
</evidence>
<dbReference type="AlphaFoldDB" id="A0A7S2RAZ2"/>
<protein>
    <recommendedName>
        <fullName evidence="11">SAP domain-containing protein</fullName>
    </recommendedName>
</protein>
<feature type="domain" description="SAP" evidence="8">
    <location>
        <begin position="5"/>
        <end position="39"/>
    </location>
</feature>
<keyword evidence="3 6" id="KW-0863">Zinc-finger</keyword>
<dbReference type="PROSITE" id="PS50800">
    <property type="entry name" value="SAP"/>
    <property type="match status" value="3"/>
</dbReference>
<dbReference type="Pfam" id="PF06839">
    <property type="entry name" value="Zn_ribbon_GRF"/>
    <property type="match status" value="2"/>
</dbReference>
<accession>A0A7S2RAZ2</accession>
<reference evidence="10" key="1">
    <citation type="submission" date="2021-01" db="EMBL/GenBank/DDBJ databases">
        <authorList>
            <person name="Corre E."/>
            <person name="Pelletier E."/>
            <person name="Niang G."/>
            <person name="Scheremetjew M."/>
            <person name="Finn R."/>
            <person name="Kale V."/>
            <person name="Holt S."/>
            <person name="Cochrane G."/>
            <person name="Meng A."/>
            <person name="Brown T."/>
            <person name="Cohen L."/>
        </authorList>
    </citation>
    <scope>NUCLEOTIDE SEQUENCE</scope>
    <source>
        <strain evidence="10">NY070348D</strain>
    </source>
</reference>
<comment type="similarity">
    <text evidence="5">Belongs to the SAP domain-containing ribonucleoprotein family.</text>
</comment>
<keyword evidence="4" id="KW-0862">Zinc</keyword>
<dbReference type="SMART" id="SM00513">
    <property type="entry name" value="SAP"/>
    <property type="match status" value="3"/>
</dbReference>
<feature type="domain" description="SAP" evidence="8">
    <location>
        <begin position="96"/>
        <end position="130"/>
    </location>
</feature>
<evidence type="ECO:0000256" key="4">
    <source>
        <dbReference type="ARBA" id="ARBA00022833"/>
    </source>
</evidence>
<evidence type="ECO:0000256" key="3">
    <source>
        <dbReference type="ARBA" id="ARBA00022771"/>
    </source>
</evidence>
<evidence type="ECO:0000259" key="8">
    <source>
        <dbReference type="PROSITE" id="PS50800"/>
    </source>
</evidence>
<organism evidence="10">
    <name type="scientific">Mucochytrium quahogii</name>
    <dbReference type="NCBI Taxonomy" id="96639"/>
    <lineage>
        <taxon>Eukaryota</taxon>
        <taxon>Sar</taxon>
        <taxon>Stramenopiles</taxon>
        <taxon>Bigyra</taxon>
        <taxon>Labyrinthulomycetes</taxon>
        <taxon>Thraustochytrida</taxon>
        <taxon>Thraustochytriidae</taxon>
        <taxon>Mucochytrium</taxon>
    </lineage>
</organism>
<evidence type="ECO:0000256" key="6">
    <source>
        <dbReference type="PROSITE-ProRule" id="PRU01343"/>
    </source>
</evidence>
<evidence type="ECO:0008006" key="11">
    <source>
        <dbReference type="Google" id="ProtNLM"/>
    </source>
</evidence>
<feature type="domain" description="GRF-type" evidence="9">
    <location>
        <begin position="241"/>
        <end position="285"/>
    </location>
</feature>
<feature type="domain" description="GRF-type" evidence="9">
    <location>
        <begin position="175"/>
        <end position="218"/>
    </location>
</feature>
<evidence type="ECO:0000256" key="5">
    <source>
        <dbReference type="ARBA" id="ARBA00046328"/>
    </source>
</evidence>
<dbReference type="InterPro" id="IPR003034">
    <property type="entry name" value="SAP_dom"/>
</dbReference>
<dbReference type="InterPro" id="IPR036361">
    <property type="entry name" value="SAP_dom_sf"/>
</dbReference>
<proteinExistence type="inferred from homology"/>